<evidence type="ECO:0000313" key="1">
    <source>
        <dbReference type="Ensembl" id="ENSMUSP00000146500.2"/>
    </source>
</evidence>
<dbReference type="MGI" id="MGI:2686021">
    <property type="gene designation" value="Ankfn1"/>
</dbReference>
<sequence length="48" mass="5364">METSPNRVGKQRLRRFSSHDFHLQTSGLHSTGRKIGCPSKTDILLAAK</sequence>
<name>A0A140LHQ2_MOUSE</name>
<dbReference type="GeneTree" id="ENSGT00940000159856"/>
<dbReference type="AlphaFoldDB" id="A0A140LHQ2"/>
<accession>A0A140LHQ2</accession>
<reference evidence="1" key="4">
    <citation type="submission" date="2025-09" db="UniProtKB">
        <authorList>
            <consortium name="Ensembl"/>
        </authorList>
    </citation>
    <scope>IDENTIFICATION</scope>
    <source>
        <strain evidence="1">C57BL/6J</strain>
    </source>
</reference>
<reference evidence="1" key="3">
    <citation type="submission" date="2025-08" db="UniProtKB">
        <authorList>
            <consortium name="Ensembl"/>
        </authorList>
    </citation>
    <scope>IDENTIFICATION</scope>
    <source>
        <strain evidence="1">C57BL/6J</strain>
    </source>
</reference>
<dbReference type="Bgee" id="ENSMUSG00000047773">
    <property type="expression patterns" value="Expressed in mesodermal cell in embryo and 23 other cell types or tissues"/>
</dbReference>
<evidence type="ECO:0000313" key="2">
    <source>
        <dbReference type="MGI" id="MGI:2686021"/>
    </source>
</evidence>
<reference evidence="1 3" key="1">
    <citation type="journal article" date="2009" name="PLoS Biol.">
        <title>Lineage-specific biology revealed by a finished genome assembly of the mouse.</title>
        <authorList>
            <consortium name="Mouse Genome Sequencing Consortium"/>
            <person name="Church D.M."/>
            <person name="Goodstadt L."/>
            <person name="Hillier L.W."/>
            <person name="Zody M.C."/>
            <person name="Goldstein S."/>
            <person name="She X."/>
            <person name="Bult C.J."/>
            <person name="Agarwala R."/>
            <person name="Cherry J.L."/>
            <person name="DiCuccio M."/>
            <person name="Hlavina W."/>
            <person name="Kapustin Y."/>
            <person name="Meric P."/>
            <person name="Maglott D."/>
            <person name="Birtle Z."/>
            <person name="Marques A.C."/>
            <person name="Graves T."/>
            <person name="Zhou S."/>
            <person name="Teague B."/>
            <person name="Potamousis K."/>
            <person name="Churas C."/>
            <person name="Place M."/>
            <person name="Herschleb J."/>
            <person name="Runnheim R."/>
            <person name="Forrest D."/>
            <person name="Amos-Landgraf J."/>
            <person name="Schwartz D.C."/>
            <person name="Cheng Z."/>
            <person name="Lindblad-Toh K."/>
            <person name="Eichler E.E."/>
            <person name="Ponting C.P."/>
        </authorList>
    </citation>
    <scope>NUCLEOTIDE SEQUENCE [LARGE SCALE GENOMIC DNA]</scope>
    <source>
        <strain evidence="1 3">C57BL/6J</strain>
    </source>
</reference>
<organism evidence="1 3">
    <name type="scientific">Mus musculus</name>
    <name type="common">Mouse</name>
    <dbReference type="NCBI Taxonomy" id="10090"/>
    <lineage>
        <taxon>Eukaryota</taxon>
        <taxon>Metazoa</taxon>
        <taxon>Chordata</taxon>
        <taxon>Craniata</taxon>
        <taxon>Vertebrata</taxon>
        <taxon>Euteleostomi</taxon>
        <taxon>Mammalia</taxon>
        <taxon>Eutheria</taxon>
        <taxon>Euarchontoglires</taxon>
        <taxon>Glires</taxon>
        <taxon>Rodentia</taxon>
        <taxon>Myomorpha</taxon>
        <taxon>Muroidea</taxon>
        <taxon>Muridae</taxon>
        <taxon>Murinae</taxon>
        <taxon>Mus</taxon>
        <taxon>Mus</taxon>
    </lineage>
</organism>
<proteinExistence type="predicted"/>
<dbReference type="VEuPathDB" id="HostDB:ENSMUSG00000047773"/>
<dbReference type="Ensembl" id="ENSMUST00000207350.2">
    <property type="protein sequence ID" value="ENSMUSP00000146500.2"/>
    <property type="gene ID" value="ENSMUSG00000047773.16"/>
</dbReference>
<dbReference type="Antibodypedia" id="18285">
    <property type="antibodies" value="20 antibodies from 8 providers"/>
</dbReference>
<gene>
    <name evidence="1 2" type="primary">Ankfn1</name>
</gene>
<evidence type="ECO:0000313" key="3">
    <source>
        <dbReference type="Proteomes" id="UP000000589"/>
    </source>
</evidence>
<protein>
    <submittedName>
        <fullName evidence="1">Ankyrin-repeat and fibronectin type III domain containing 1</fullName>
    </submittedName>
</protein>
<dbReference type="Proteomes" id="UP000000589">
    <property type="component" value="Chromosome 11"/>
</dbReference>
<dbReference type="ExpressionAtlas" id="A0A140LHQ2">
    <property type="expression patterns" value="baseline and differential"/>
</dbReference>
<reference evidence="1 3" key="2">
    <citation type="journal article" date="2011" name="PLoS Biol.">
        <title>Modernizing reference genome assemblies.</title>
        <authorList>
            <person name="Church D.M."/>
            <person name="Schneider V.A."/>
            <person name="Graves T."/>
            <person name="Auger K."/>
            <person name="Cunningham F."/>
            <person name="Bouk N."/>
            <person name="Chen H.C."/>
            <person name="Agarwala R."/>
            <person name="McLaren W.M."/>
            <person name="Ritchie G.R."/>
            <person name="Albracht D."/>
            <person name="Kremitzki M."/>
            <person name="Rock S."/>
            <person name="Kotkiewicz H."/>
            <person name="Kremitzki C."/>
            <person name="Wollam A."/>
            <person name="Trani L."/>
            <person name="Fulton L."/>
            <person name="Fulton R."/>
            <person name="Matthews L."/>
            <person name="Whitehead S."/>
            <person name="Chow W."/>
            <person name="Torrance J."/>
            <person name="Dunn M."/>
            <person name="Harden G."/>
            <person name="Threadgold G."/>
            <person name="Wood J."/>
            <person name="Collins J."/>
            <person name="Heath P."/>
            <person name="Griffiths G."/>
            <person name="Pelan S."/>
            <person name="Grafham D."/>
            <person name="Eichler E.E."/>
            <person name="Weinstock G."/>
            <person name="Mardis E.R."/>
            <person name="Wilson R.K."/>
            <person name="Howe K."/>
            <person name="Flicek P."/>
            <person name="Hubbard T."/>
        </authorList>
    </citation>
    <scope>NUCLEOTIDE SEQUENCE [LARGE SCALE GENOMIC DNA]</scope>
    <source>
        <strain evidence="1 3">C57BL/6J</strain>
    </source>
</reference>
<dbReference type="AGR" id="MGI:2686021"/>
<keyword evidence="3" id="KW-1185">Reference proteome</keyword>